<feature type="compositionally biased region" description="Basic residues" evidence="2">
    <location>
        <begin position="525"/>
        <end position="539"/>
    </location>
</feature>
<dbReference type="Proteomes" id="UP001497457">
    <property type="component" value="Chromosome 35b"/>
</dbReference>
<evidence type="ECO:0000256" key="2">
    <source>
        <dbReference type="SAM" id="MobiDB-lite"/>
    </source>
</evidence>
<keyword evidence="4" id="KW-1185">Reference proteome</keyword>
<feature type="coiled-coil region" evidence="1">
    <location>
        <begin position="256"/>
        <end position="301"/>
    </location>
</feature>
<evidence type="ECO:0000313" key="3">
    <source>
        <dbReference type="EMBL" id="CAL5046307.1"/>
    </source>
</evidence>
<gene>
    <name evidence="3" type="ORF">URODEC1_LOCUS89253</name>
</gene>
<protein>
    <submittedName>
        <fullName evidence="3">Uncharacterized protein</fullName>
    </submittedName>
</protein>
<keyword evidence="1" id="KW-0175">Coiled coil</keyword>
<feature type="region of interest" description="Disordered" evidence="2">
    <location>
        <begin position="518"/>
        <end position="539"/>
    </location>
</feature>
<evidence type="ECO:0000256" key="1">
    <source>
        <dbReference type="SAM" id="Coils"/>
    </source>
</evidence>
<accession>A0ABC9DW54</accession>
<evidence type="ECO:0000313" key="4">
    <source>
        <dbReference type="Proteomes" id="UP001497457"/>
    </source>
</evidence>
<dbReference type="AlphaFoldDB" id="A0ABC9DW54"/>
<dbReference type="EMBL" id="OZ075145">
    <property type="protein sequence ID" value="CAL5046307.1"/>
    <property type="molecule type" value="Genomic_DNA"/>
</dbReference>
<sequence>MAAPATSEVCLNAEMRKLVLAMPGGVKEDGHEEERRRRGRLLRERFMETFGPGRRCVSVSRKVRSHPCVVYTMKMSVKKAQVSWCHRNNRRFLPSLSGPIYIYPITLCRAVEHDQVEQVVHRSGGPGEPDRPGIFSGFHQPEYYIHEPYRERGVIQKEGSSAPWIEVAVIRGMPGGCGITVTSHVKHLVLRLHDLLFLLAVPAATVDISFSERWFCLPTAWTEEGLFAEDGLHFVDIAAPLEKLARKLYDMRMQEDQEMERRRSETEEEKERRLQEEQVMRKREEERRKICKQKYEERRREEAAKPPAYPRVWDAVLGKIDGTQPAVVSIFNLSMNNSKEVLCKSIKEEGLQDMLLRAKNGDYLLPISKTTSSGSLEVLGSVEGYSALGTGAFGPKRGCFMDKSGRMLSSVSMLSQSVEKLFTIAFDADNFNILLDDGLVISGVFCVSVDIHCDDISCSELLTTDTDWRHDFLCQNIDGEVTTSFSTLLVQLKKKLQLQLTNEELELYSLSAIHAEEENKETARHHQRSKPSSTKRSKPKQIELAEVALHDYSLLFPTLFEYEV</sequence>
<name>A0ABC9DW54_9POAL</name>
<proteinExistence type="predicted"/>
<reference evidence="3" key="1">
    <citation type="submission" date="2024-10" db="EMBL/GenBank/DDBJ databases">
        <authorList>
            <person name="Ryan C."/>
        </authorList>
    </citation>
    <scope>NUCLEOTIDE SEQUENCE [LARGE SCALE GENOMIC DNA]</scope>
</reference>
<organism evidence="3 4">
    <name type="scientific">Urochloa decumbens</name>
    <dbReference type="NCBI Taxonomy" id="240449"/>
    <lineage>
        <taxon>Eukaryota</taxon>
        <taxon>Viridiplantae</taxon>
        <taxon>Streptophyta</taxon>
        <taxon>Embryophyta</taxon>
        <taxon>Tracheophyta</taxon>
        <taxon>Spermatophyta</taxon>
        <taxon>Magnoliopsida</taxon>
        <taxon>Liliopsida</taxon>
        <taxon>Poales</taxon>
        <taxon>Poaceae</taxon>
        <taxon>PACMAD clade</taxon>
        <taxon>Panicoideae</taxon>
        <taxon>Panicodae</taxon>
        <taxon>Paniceae</taxon>
        <taxon>Melinidinae</taxon>
        <taxon>Urochloa</taxon>
    </lineage>
</organism>